<dbReference type="Proteomes" id="UP000004995">
    <property type="component" value="Unassembled WGS sequence"/>
</dbReference>
<organism evidence="1 2">
    <name type="scientific">Setaria italica</name>
    <name type="common">Foxtail millet</name>
    <name type="synonym">Panicum italicum</name>
    <dbReference type="NCBI Taxonomy" id="4555"/>
    <lineage>
        <taxon>Eukaryota</taxon>
        <taxon>Viridiplantae</taxon>
        <taxon>Streptophyta</taxon>
        <taxon>Embryophyta</taxon>
        <taxon>Tracheophyta</taxon>
        <taxon>Spermatophyta</taxon>
        <taxon>Magnoliopsida</taxon>
        <taxon>Liliopsida</taxon>
        <taxon>Poales</taxon>
        <taxon>Poaceae</taxon>
        <taxon>PACMAD clade</taxon>
        <taxon>Panicoideae</taxon>
        <taxon>Panicodae</taxon>
        <taxon>Paniceae</taxon>
        <taxon>Cenchrinae</taxon>
        <taxon>Setaria</taxon>
    </lineage>
</organism>
<evidence type="ECO:0000313" key="2">
    <source>
        <dbReference type="Proteomes" id="UP000004995"/>
    </source>
</evidence>
<accession>K3YLQ1</accession>
<reference evidence="1" key="2">
    <citation type="submission" date="2018-08" db="UniProtKB">
        <authorList>
            <consortium name="EnsemblPlants"/>
        </authorList>
    </citation>
    <scope>IDENTIFICATION</scope>
    <source>
        <strain evidence="1">Yugu1</strain>
    </source>
</reference>
<evidence type="ECO:0000313" key="1">
    <source>
        <dbReference type="EnsemblPlants" id="KQL02902"/>
    </source>
</evidence>
<proteinExistence type="predicted"/>
<dbReference type="EnsemblPlants" id="KQL02902">
    <property type="protein sequence ID" value="KQL02902"/>
    <property type="gene ID" value="SETIT_015175mg"/>
</dbReference>
<dbReference type="EMBL" id="AGNK02004018">
    <property type="status" value="NOT_ANNOTATED_CDS"/>
    <property type="molecule type" value="Genomic_DNA"/>
</dbReference>
<dbReference type="AlphaFoldDB" id="K3YLQ1"/>
<dbReference type="Gramene" id="KQL02902">
    <property type="protein sequence ID" value="KQL02902"/>
    <property type="gene ID" value="SETIT_015175mg"/>
</dbReference>
<name>K3YLQ1_SETIT</name>
<dbReference type="HOGENOM" id="CLU_2709524_0_0_1"/>
<protein>
    <submittedName>
        <fullName evidence="1">Uncharacterized protein</fullName>
    </submittedName>
</protein>
<sequence length="73" mass="8643">MAQTLKFKLYLVTIVDVPLLVYKLYQINPPSVHELLLKYLFMYRKVRFSTQKSILQKLQKHIVSTKLHVSVIP</sequence>
<keyword evidence="2" id="KW-1185">Reference proteome</keyword>
<reference evidence="2" key="1">
    <citation type="journal article" date="2012" name="Nat. Biotechnol.">
        <title>Reference genome sequence of the model plant Setaria.</title>
        <authorList>
            <person name="Bennetzen J.L."/>
            <person name="Schmutz J."/>
            <person name="Wang H."/>
            <person name="Percifield R."/>
            <person name="Hawkins J."/>
            <person name="Pontaroli A.C."/>
            <person name="Estep M."/>
            <person name="Feng L."/>
            <person name="Vaughn J.N."/>
            <person name="Grimwood J."/>
            <person name="Jenkins J."/>
            <person name="Barry K."/>
            <person name="Lindquist E."/>
            <person name="Hellsten U."/>
            <person name="Deshpande S."/>
            <person name="Wang X."/>
            <person name="Wu X."/>
            <person name="Mitros T."/>
            <person name="Triplett J."/>
            <person name="Yang X."/>
            <person name="Ye C.Y."/>
            <person name="Mauro-Herrera M."/>
            <person name="Wang L."/>
            <person name="Li P."/>
            <person name="Sharma M."/>
            <person name="Sharma R."/>
            <person name="Ronald P.C."/>
            <person name="Panaud O."/>
            <person name="Kellogg E.A."/>
            <person name="Brutnell T.P."/>
            <person name="Doust A.N."/>
            <person name="Tuskan G.A."/>
            <person name="Rokhsar D."/>
            <person name="Devos K.M."/>
        </authorList>
    </citation>
    <scope>NUCLEOTIDE SEQUENCE [LARGE SCALE GENOMIC DNA]</scope>
    <source>
        <strain evidence="2">cv. Yugu1</strain>
    </source>
</reference>
<dbReference type="InParanoid" id="K3YLQ1"/>